<proteinExistence type="predicted"/>
<sequence>TLVINNASILASKLWQIYHTNLRCSFGRICICGLFFRTLLQQDMKKRTGYRSSSDSRHDDGRGPPGNPLSKMGPINHLCGLNPPPVGREPGEAPTSRTSDGMGEAGVFTAQLLPPWDGN</sequence>
<evidence type="ECO:0000313" key="2">
    <source>
        <dbReference type="Ensembl" id="ENSSSCP00070036390.1"/>
    </source>
</evidence>
<evidence type="ECO:0000313" key="3">
    <source>
        <dbReference type="Proteomes" id="UP000314985"/>
    </source>
</evidence>
<dbReference type="InterPro" id="IPR024491">
    <property type="entry name" value="Se_SelK/SelG"/>
</dbReference>
<feature type="region of interest" description="Disordered" evidence="1">
    <location>
        <begin position="46"/>
        <end position="105"/>
    </location>
</feature>
<organism evidence="2 3">
    <name type="scientific">Sus scrofa</name>
    <name type="common">Pig</name>
    <dbReference type="NCBI Taxonomy" id="9823"/>
    <lineage>
        <taxon>Eukaryota</taxon>
        <taxon>Metazoa</taxon>
        <taxon>Chordata</taxon>
        <taxon>Craniata</taxon>
        <taxon>Vertebrata</taxon>
        <taxon>Euteleostomi</taxon>
        <taxon>Mammalia</taxon>
        <taxon>Eutheria</taxon>
        <taxon>Laurasiatheria</taxon>
        <taxon>Artiodactyla</taxon>
        <taxon>Suina</taxon>
        <taxon>Suidae</taxon>
        <taxon>Sus</taxon>
    </lineage>
</organism>
<dbReference type="Ensembl" id="ENSSSCT00070043247.1">
    <property type="protein sequence ID" value="ENSSSCP00070036390.1"/>
    <property type="gene ID" value="ENSSSCG00070021764.1"/>
</dbReference>
<dbReference type="AlphaFoldDB" id="A0A4X1V5H2"/>
<evidence type="ECO:0000256" key="1">
    <source>
        <dbReference type="SAM" id="MobiDB-lite"/>
    </source>
</evidence>
<reference evidence="2" key="2">
    <citation type="submission" date="2025-08" db="UniProtKB">
        <authorList>
            <consortium name="Ensembl"/>
        </authorList>
    </citation>
    <scope>IDENTIFICATION</scope>
</reference>
<name>A0A4X1V5H2_PIG</name>
<reference evidence="2 3" key="1">
    <citation type="submission" date="2017-08" db="EMBL/GenBank/DDBJ databases">
        <title>USMARCv1.0.</title>
        <authorList>
            <person name="Hannum G.I."/>
            <person name="Koren S."/>
            <person name="Schroeder S.G."/>
            <person name="Chin S.C."/>
            <person name="Nonneman D.J."/>
            <person name="Becker S.A."/>
            <person name="Rosen B.D."/>
            <person name="Bickhart D.M."/>
            <person name="Putnam N.H."/>
            <person name="Green R.E."/>
            <person name="Tuggle C.K."/>
            <person name="Liu H."/>
            <person name="Rohrer G.A."/>
            <person name="Warr A."/>
            <person name="Hall R."/>
            <person name="Kim K."/>
            <person name="Hume D.A."/>
            <person name="Talbot R."/>
            <person name="Chow W."/>
            <person name="Howe K."/>
            <person name="Schwartz A.S."/>
            <person name="Watson M."/>
            <person name="Archibald A.L."/>
            <person name="Phillippy A.M."/>
            <person name="Smith T.P.L."/>
        </authorList>
    </citation>
    <scope>NUCLEOTIDE SEQUENCE [LARGE SCALE GENOMIC DNA]</scope>
</reference>
<accession>A0A4X1V5H2</accession>
<dbReference type="Proteomes" id="UP000314985">
    <property type="component" value="Chromosome 9"/>
</dbReference>
<dbReference type="Pfam" id="PF10961">
    <property type="entry name" value="SelK_SelG"/>
    <property type="match status" value="1"/>
</dbReference>
<protein>
    <submittedName>
        <fullName evidence="2">Uncharacterized protein</fullName>
    </submittedName>
</protein>